<dbReference type="STRING" id="505317.OA57_11220"/>
<comment type="subcellular location">
    <subcellularLocation>
        <location evidence="1">Cell membrane</location>
        <topology evidence="1">Multi-pass membrane protein</topology>
    </subcellularLocation>
</comment>
<dbReference type="SUPFAM" id="SSF55604">
    <property type="entry name" value="Glucose permease domain IIB"/>
    <property type="match status" value="1"/>
</dbReference>
<feature type="transmembrane region" description="Helical" evidence="12">
    <location>
        <begin position="182"/>
        <end position="200"/>
    </location>
</feature>
<dbReference type="GO" id="GO:0015771">
    <property type="term" value="P:trehalose transport"/>
    <property type="evidence" value="ECO:0007669"/>
    <property type="project" value="TreeGrafter"/>
</dbReference>
<dbReference type="InterPro" id="IPR013013">
    <property type="entry name" value="PTS_EIIC_1"/>
</dbReference>
<accession>A0A0A3AJB2</accession>
<feature type="transmembrane region" description="Helical" evidence="12">
    <location>
        <begin position="398"/>
        <end position="420"/>
    </location>
</feature>
<feature type="active site" description="Phosphocysteine intermediate; for EIIB activity" evidence="11">
    <location>
        <position position="26"/>
    </location>
</feature>
<dbReference type="PANTHER" id="PTHR30175:SF1">
    <property type="entry name" value="PTS SYSTEM ARBUTIN-, CELLOBIOSE-, AND SALICIN-SPECIFIC EIIBC COMPONENT-RELATED"/>
    <property type="match status" value="1"/>
</dbReference>
<keyword evidence="8" id="KW-0418">Kinase</keyword>
<keyword evidence="9 12" id="KW-1133">Transmembrane helix</keyword>
<dbReference type="EMBL" id="JSUM01000019">
    <property type="protein sequence ID" value="KGQ69493.1"/>
    <property type="molecule type" value="Genomic_DNA"/>
</dbReference>
<keyword evidence="6" id="KW-0598">Phosphotransferase system</keyword>
<dbReference type="InterPro" id="IPR018113">
    <property type="entry name" value="PTrfase_EIIB_Cys"/>
</dbReference>
<dbReference type="RefSeq" id="WP_034617892.1">
    <property type="nucleotide sequence ID" value="NZ_JSUM01000019.1"/>
</dbReference>
<evidence type="ECO:0000256" key="1">
    <source>
        <dbReference type="ARBA" id="ARBA00004651"/>
    </source>
</evidence>
<dbReference type="Proteomes" id="UP000030380">
    <property type="component" value="Unassembled WGS sequence"/>
</dbReference>
<evidence type="ECO:0000256" key="12">
    <source>
        <dbReference type="SAM" id="Phobius"/>
    </source>
</evidence>
<evidence type="ECO:0000256" key="2">
    <source>
        <dbReference type="ARBA" id="ARBA00022448"/>
    </source>
</evidence>
<evidence type="ECO:0000256" key="3">
    <source>
        <dbReference type="ARBA" id="ARBA00022475"/>
    </source>
</evidence>
<feature type="transmembrane region" description="Helical" evidence="12">
    <location>
        <begin position="154"/>
        <end position="175"/>
    </location>
</feature>
<evidence type="ECO:0000256" key="11">
    <source>
        <dbReference type="PROSITE-ProRule" id="PRU00421"/>
    </source>
</evidence>
<dbReference type="GO" id="GO:0009401">
    <property type="term" value="P:phosphoenolpyruvate-dependent sugar phosphotransferase system"/>
    <property type="evidence" value="ECO:0007669"/>
    <property type="project" value="UniProtKB-KW"/>
</dbReference>
<keyword evidence="2" id="KW-0813">Transport</keyword>
<feature type="transmembrane region" description="Helical" evidence="12">
    <location>
        <begin position="220"/>
        <end position="239"/>
    </location>
</feature>
<evidence type="ECO:0000256" key="9">
    <source>
        <dbReference type="ARBA" id="ARBA00022989"/>
    </source>
</evidence>
<keyword evidence="10 12" id="KW-0472">Membrane</keyword>
<dbReference type="Gene3D" id="3.30.1360.60">
    <property type="entry name" value="Glucose permease domain IIB"/>
    <property type="match status" value="1"/>
</dbReference>
<dbReference type="Pfam" id="PF02378">
    <property type="entry name" value="PTS_EIIC"/>
    <property type="match status" value="1"/>
</dbReference>
<sequence>MNYKQVAEELIALSGGSENITTYMHCATRLRFYTKDKNKIQQAKIKAVKGVLGLVFVGEELQIVLGKNVNPVYEEASRLIEISHSKQSDVIATRSEQLAKPKQKRTVKGIFTNVIGFISAVVTPMIPGLVAGGMLKVFLLLFRLAIPSFGETQVYSLLGLLSDVPFFFMPVFVAYGAAKKLGATPIFSMVVAATLVYPNFTEFLKSNENIEIMQIPVMVVKYSGSLLPALLIGLCAYYVEKFMTKILPGIVRPILLGISTMVITYILGITILGPFGDFIGSYMVNIFLWSSENLGTLSVGLLSACMPWLVMTGMHHAVTPFMVQAIANPGYDMLFRPAYLLHNMAEGGACLGVALRTKNKALRTESLSLAVGCIVAGVTEPAIYGINLPLRNPMFGVMAGAASGGVVAGLFGATAYVYGYSTILAIPIFQHTVMAIIAAIITAIIVAMMITAILGFDEKNLNH</sequence>
<evidence type="ECO:0000256" key="10">
    <source>
        <dbReference type="ARBA" id="ARBA00023136"/>
    </source>
</evidence>
<dbReference type="InterPro" id="IPR003352">
    <property type="entry name" value="PTS_EIIC"/>
</dbReference>
<dbReference type="PROSITE" id="PS51103">
    <property type="entry name" value="PTS_EIIC_TYPE_1"/>
    <property type="match status" value="1"/>
</dbReference>
<evidence type="ECO:0000259" key="14">
    <source>
        <dbReference type="PROSITE" id="PS51103"/>
    </source>
</evidence>
<keyword evidence="5" id="KW-0808">Transferase</keyword>
<feature type="domain" description="PTS EIIB type-1" evidence="13">
    <location>
        <begin position="4"/>
        <end position="86"/>
    </location>
</feature>
<dbReference type="GO" id="GO:0090589">
    <property type="term" value="F:protein-phosphocysteine-trehalose phosphotransferase system transporter activity"/>
    <property type="evidence" value="ECO:0007669"/>
    <property type="project" value="TreeGrafter"/>
</dbReference>
<evidence type="ECO:0000256" key="8">
    <source>
        <dbReference type="ARBA" id="ARBA00022777"/>
    </source>
</evidence>
<dbReference type="GO" id="GO:0008982">
    <property type="term" value="F:protein-N(PI)-phosphohistidine-sugar phosphotransferase activity"/>
    <property type="evidence" value="ECO:0007669"/>
    <property type="project" value="InterPro"/>
</dbReference>
<feature type="transmembrane region" description="Helical" evidence="12">
    <location>
        <begin position="366"/>
        <end position="386"/>
    </location>
</feature>
<dbReference type="OrthoDB" id="92465at2"/>
<feature type="transmembrane region" description="Helical" evidence="12">
    <location>
        <begin position="251"/>
        <end position="273"/>
    </location>
</feature>
<evidence type="ECO:0000256" key="7">
    <source>
        <dbReference type="ARBA" id="ARBA00022692"/>
    </source>
</evidence>
<dbReference type="FunFam" id="3.30.1360.60:FF:000001">
    <property type="entry name" value="PTS system glucose-specific IIBC component PtsG"/>
    <property type="match status" value="1"/>
</dbReference>
<dbReference type="InterPro" id="IPR050558">
    <property type="entry name" value="PTS_Sugar-Specific_Components"/>
</dbReference>
<protein>
    <submittedName>
        <fullName evidence="15">PTS beta-glucoside transporter subunit IIABC</fullName>
    </submittedName>
</protein>
<dbReference type="CDD" id="cd00212">
    <property type="entry name" value="PTS_IIB_glc"/>
    <property type="match status" value="1"/>
</dbReference>
<keyword evidence="3" id="KW-1003">Cell membrane</keyword>
<proteinExistence type="predicted"/>
<evidence type="ECO:0000313" key="16">
    <source>
        <dbReference type="Proteomes" id="UP000030380"/>
    </source>
</evidence>
<reference evidence="15 16" key="1">
    <citation type="submission" date="2014-11" db="EMBL/GenBank/DDBJ databases">
        <title>Draft genome sequence of Chelonobacter oris 1662T, associated with respiratory disease in Hermann's Tortoises.</title>
        <authorList>
            <person name="Kudirkiene E."/>
            <person name="Hansen M.J."/>
            <person name="Bojesen A.M."/>
        </authorList>
    </citation>
    <scope>NUCLEOTIDE SEQUENCE [LARGE SCALE GENOMIC DNA]</scope>
    <source>
        <strain evidence="15 16">1662</strain>
    </source>
</reference>
<feature type="transmembrane region" description="Helical" evidence="12">
    <location>
        <begin position="432"/>
        <end position="456"/>
    </location>
</feature>
<dbReference type="PANTHER" id="PTHR30175">
    <property type="entry name" value="PHOSPHOTRANSFERASE SYSTEM TRANSPORT PROTEIN"/>
    <property type="match status" value="1"/>
</dbReference>
<keyword evidence="4" id="KW-0762">Sugar transport</keyword>
<feature type="transmembrane region" description="Helical" evidence="12">
    <location>
        <begin position="293"/>
        <end position="311"/>
    </location>
</feature>
<dbReference type="AlphaFoldDB" id="A0A0A3AJB2"/>
<dbReference type="InterPro" id="IPR001996">
    <property type="entry name" value="PTS_IIB_1"/>
</dbReference>
<dbReference type="InterPro" id="IPR036878">
    <property type="entry name" value="Glu_permease_IIB"/>
</dbReference>
<evidence type="ECO:0000259" key="13">
    <source>
        <dbReference type="PROSITE" id="PS51098"/>
    </source>
</evidence>
<evidence type="ECO:0000256" key="4">
    <source>
        <dbReference type="ARBA" id="ARBA00022597"/>
    </source>
</evidence>
<dbReference type="Pfam" id="PF00367">
    <property type="entry name" value="PTS_EIIB"/>
    <property type="match status" value="1"/>
</dbReference>
<evidence type="ECO:0000256" key="5">
    <source>
        <dbReference type="ARBA" id="ARBA00022679"/>
    </source>
</evidence>
<evidence type="ECO:0000256" key="6">
    <source>
        <dbReference type="ARBA" id="ARBA00022683"/>
    </source>
</evidence>
<keyword evidence="7 12" id="KW-0812">Transmembrane</keyword>
<feature type="transmembrane region" description="Helical" evidence="12">
    <location>
        <begin position="110"/>
        <end position="134"/>
    </location>
</feature>
<dbReference type="PROSITE" id="PS51098">
    <property type="entry name" value="PTS_EIIB_TYPE_1"/>
    <property type="match status" value="1"/>
</dbReference>
<keyword evidence="16" id="KW-1185">Reference proteome</keyword>
<evidence type="ECO:0000313" key="15">
    <source>
        <dbReference type="EMBL" id="KGQ69493.1"/>
    </source>
</evidence>
<gene>
    <name evidence="15" type="ORF">OA57_11220</name>
</gene>
<name>A0A0A3AJB2_9PAST</name>
<dbReference type="GO" id="GO:0016301">
    <property type="term" value="F:kinase activity"/>
    <property type="evidence" value="ECO:0007669"/>
    <property type="project" value="UniProtKB-KW"/>
</dbReference>
<organism evidence="15 16">
    <name type="scientific">Chelonobacter oris</name>
    <dbReference type="NCBI Taxonomy" id="505317"/>
    <lineage>
        <taxon>Bacteria</taxon>
        <taxon>Pseudomonadati</taxon>
        <taxon>Pseudomonadota</taxon>
        <taxon>Gammaproteobacteria</taxon>
        <taxon>Pasteurellales</taxon>
        <taxon>Pasteurellaceae</taxon>
        <taxon>Chelonobacter</taxon>
    </lineage>
</organism>
<comment type="caution">
    <text evidence="15">The sequence shown here is derived from an EMBL/GenBank/DDBJ whole genome shotgun (WGS) entry which is preliminary data.</text>
</comment>
<feature type="domain" description="PTS EIIC type-1" evidence="14">
    <location>
        <begin position="120"/>
        <end position="463"/>
    </location>
</feature>
<dbReference type="GO" id="GO:0005886">
    <property type="term" value="C:plasma membrane"/>
    <property type="evidence" value="ECO:0007669"/>
    <property type="project" value="UniProtKB-SubCell"/>
</dbReference>